<name>A0A0F7L7F1_9VIRU</name>
<sequence>MSYPPINVLRITGRRTKLPIKGVNFKGLERRKGARRNCGEAAGVTLPLITGNENINRRSGWEFVAAIPEEYGEIVGSCILKDQVYYACKFAIFKLVDDKIVPLALVNGKSAPKVDIDTDNQQ</sequence>
<evidence type="ECO:0000313" key="1">
    <source>
        <dbReference type="EMBL" id="AKH47352.1"/>
    </source>
</evidence>
<reference evidence="1" key="2">
    <citation type="submission" date="2015-03" db="EMBL/GenBank/DDBJ databases">
        <authorList>
            <person name="Chow C.-E.T."/>
            <person name="Winget D.M."/>
            <person name="White R.A.III."/>
            <person name="Hallam S.J."/>
            <person name="Suttle C.A."/>
        </authorList>
    </citation>
    <scope>NUCLEOTIDE SEQUENCE</scope>
    <source>
        <strain evidence="1">H4084972</strain>
    </source>
</reference>
<organism evidence="1">
    <name type="scientific">uncultured marine virus</name>
    <dbReference type="NCBI Taxonomy" id="186617"/>
    <lineage>
        <taxon>Viruses</taxon>
        <taxon>environmental samples</taxon>
    </lineage>
</organism>
<accession>A0A0F7L7F1</accession>
<reference evidence="1" key="1">
    <citation type="journal article" date="2015" name="Front. Microbiol.">
        <title>Combining genomic sequencing methods to explore viral diversity and reveal potential virus-host interactions.</title>
        <authorList>
            <person name="Chow C.E."/>
            <person name="Winget D.M."/>
            <person name="White R.A.III."/>
            <person name="Hallam S.J."/>
            <person name="Suttle C.A."/>
        </authorList>
    </citation>
    <scope>NUCLEOTIDE SEQUENCE</scope>
    <source>
        <strain evidence="1">H4084972</strain>
    </source>
</reference>
<dbReference type="EMBL" id="KR029592">
    <property type="protein sequence ID" value="AKH47352.1"/>
    <property type="molecule type" value="Genomic_DNA"/>
</dbReference>
<proteinExistence type="predicted"/>
<protein>
    <submittedName>
        <fullName evidence="1">Uncharacterized protein</fullName>
    </submittedName>
</protein>